<name>A0AAG5DQV6_ANOAO</name>
<dbReference type="PANTHER" id="PTHR12243">
    <property type="entry name" value="MADF DOMAIN TRANSCRIPTION FACTOR"/>
    <property type="match status" value="1"/>
</dbReference>
<organism evidence="3 4">
    <name type="scientific">Anopheles atroparvus</name>
    <name type="common">European mosquito</name>
    <dbReference type="NCBI Taxonomy" id="41427"/>
    <lineage>
        <taxon>Eukaryota</taxon>
        <taxon>Metazoa</taxon>
        <taxon>Ecdysozoa</taxon>
        <taxon>Arthropoda</taxon>
        <taxon>Hexapoda</taxon>
        <taxon>Insecta</taxon>
        <taxon>Pterygota</taxon>
        <taxon>Neoptera</taxon>
        <taxon>Endopterygota</taxon>
        <taxon>Diptera</taxon>
        <taxon>Nematocera</taxon>
        <taxon>Culicoidea</taxon>
        <taxon>Culicidae</taxon>
        <taxon>Anophelinae</taxon>
        <taxon>Anopheles</taxon>
    </lineage>
</organism>
<dbReference type="PANTHER" id="PTHR12243:SF69">
    <property type="entry name" value="SI:CH73-59F11.3"/>
    <property type="match status" value="1"/>
</dbReference>
<protein>
    <recommendedName>
        <fullName evidence="2">MADF domain-containing protein</fullName>
    </recommendedName>
</protein>
<reference evidence="3" key="1">
    <citation type="submission" date="2024-04" db="UniProtKB">
        <authorList>
            <consortium name="EnsemblMetazoa"/>
        </authorList>
    </citation>
    <scope>IDENTIFICATION</scope>
    <source>
        <strain evidence="3">EBRO</strain>
    </source>
</reference>
<evidence type="ECO:0000256" key="1">
    <source>
        <dbReference type="SAM" id="MobiDB-lite"/>
    </source>
</evidence>
<feature type="domain" description="MADF" evidence="2">
    <location>
        <begin position="8"/>
        <end position="101"/>
    </location>
</feature>
<dbReference type="EnsemblMetazoa" id="ENSAATROPT015228">
    <property type="protein sequence ID" value="ENSAATROPP013677"/>
    <property type="gene ID" value="ENSAATROPG012399"/>
</dbReference>
<feature type="region of interest" description="Disordered" evidence="1">
    <location>
        <begin position="118"/>
        <end position="168"/>
    </location>
</feature>
<dbReference type="InterPro" id="IPR039353">
    <property type="entry name" value="TF_Adf1"/>
</dbReference>
<proteinExistence type="predicted"/>
<dbReference type="AlphaFoldDB" id="A0AAG5DQV6"/>
<sequence>MTDEMTLHFISRVEAFECLWNRRHSTYKKTMAQADAWRALAAEFDRPYEQLVAKWKSLQSSYRHYRKIHQSSLVTGSGSSEVKVPRWFAFHAMEFLSSSLECGPTVDSFQTVPVEATARPATPPAGPSQIAAAPTCGTQTPPPLASPPAGFSTQILPTPPAPSTPPRQQARAVKRRWDEANLKYNENVLNVLEKVTAATDLLLAARTTQKEPDHFAQYMSNVLQQFSPPRRMAVEGALMHVMTNAIAERSMEKSGVDPLQLVRKD</sequence>
<dbReference type="GO" id="GO:0006357">
    <property type="term" value="P:regulation of transcription by RNA polymerase II"/>
    <property type="evidence" value="ECO:0007669"/>
    <property type="project" value="TreeGrafter"/>
</dbReference>
<dbReference type="Proteomes" id="UP000075880">
    <property type="component" value="Unassembled WGS sequence"/>
</dbReference>
<dbReference type="InterPro" id="IPR006578">
    <property type="entry name" value="MADF-dom"/>
</dbReference>
<accession>A0AAG5DQV6</accession>
<dbReference type="Pfam" id="PF10545">
    <property type="entry name" value="MADF_DNA_bdg"/>
    <property type="match status" value="1"/>
</dbReference>
<evidence type="ECO:0000313" key="4">
    <source>
        <dbReference type="Proteomes" id="UP000075880"/>
    </source>
</evidence>
<keyword evidence="4" id="KW-1185">Reference proteome</keyword>
<dbReference type="GO" id="GO:0005667">
    <property type="term" value="C:transcription regulator complex"/>
    <property type="evidence" value="ECO:0007669"/>
    <property type="project" value="TreeGrafter"/>
</dbReference>
<dbReference type="PROSITE" id="PS51029">
    <property type="entry name" value="MADF"/>
    <property type="match status" value="1"/>
</dbReference>
<evidence type="ECO:0000259" key="2">
    <source>
        <dbReference type="PROSITE" id="PS51029"/>
    </source>
</evidence>
<evidence type="ECO:0000313" key="3">
    <source>
        <dbReference type="EnsemblMetazoa" id="ENSAATROPP013677"/>
    </source>
</evidence>
<dbReference type="GO" id="GO:0005634">
    <property type="term" value="C:nucleus"/>
    <property type="evidence" value="ECO:0007669"/>
    <property type="project" value="TreeGrafter"/>
</dbReference>
<dbReference type="SMART" id="SM00595">
    <property type="entry name" value="MADF"/>
    <property type="match status" value="1"/>
</dbReference>